<name>A0A816HI58_ADIRI</name>
<evidence type="ECO:0000313" key="3">
    <source>
        <dbReference type="Proteomes" id="UP000663828"/>
    </source>
</evidence>
<protein>
    <submittedName>
        <fullName evidence="2">Uncharacterized protein</fullName>
    </submittedName>
</protein>
<evidence type="ECO:0000313" key="2">
    <source>
        <dbReference type="EMBL" id="CAF1686127.1"/>
    </source>
</evidence>
<proteinExistence type="predicted"/>
<reference evidence="2" key="1">
    <citation type="submission" date="2021-02" db="EMBL/GenBank/DDBJ databases">
        <authorList>
            <person name="Nowell W R."/>
        </authorList>
    </citation>
    <scope>NUCLEOTIDE SEQUENCE</scope>
</reference>
<keyword evidence="3" id="KW-1185">Reference proteome</keyword>
<dbReference type="Gene3D" id="3.40.1310.20">
    <property type="match status" value="1"/>
</dbReference>
<sequence length="315" mass="36318">EASKTMMTTGGADDKVVSYYHHYNLDNISITPSPMTNQPHLSQSGRIIPLEVVQSIESDINETLDKINVEQESSHSEDESDMEDEENEKDQCEKDLNGILDQARDEEIEYWKTIIVSQPSSWYNNTTIPDNIDDDDDAMKECATEDLDIHFASSPTSTIEENVDDEGQDNKETHSHPYPPLNQTGAISEHDIPYAYYGNVARDQLAQEIQFNLQEQSPAVPCYSAKTFAITSWTDVRKEDVMDFIKTQFGLPNIQYILIAEELDTINQRRHLHIQMIFKEKIYKRKPFLDEITRVHCNYQVTRNDIAWNEYVKKG</sequence>
<feature type="compositionally biased region" description="Acidic residues" evidence="1">
    <location>
        <begin position="78"/>
        <end position="88"/>
    </location>
</feature>
<gene>
    <name evidence="2" type="ORF">XAT740_LOCUS61973</name>
</gene>
<comment type="caution">
    <text evidence="2">The sequence shown here is derived from an EMBL/GenBank/DDBJ whole genome shotgun (WGS) entry which is preliminary data.</text>
</comment>
<accession>A0A816HI58</accession>
<dbReference type="EMBL" id="CAJNOR010016871">
    <property type="protein sequence ID" value="CAF1686127.1"/>
    <property type="molecule type" value="Genomic_DNA"/>
</dbReference>
<organism evidence="2 3">
    <name type="scientific">Adineta ricciae</name>
    <name type="common">Rotifer</name>
    <dbReference type="NCBI Taxonomy" id="249248"/>
    <lineage>
        <taxon>Eukaryota</taxon>
        <taxon>Metazoa</taxon>
        <taxon>Spiralia</taxon>
        <taxon>Gnathifera</taxon>
        <taxon>Rotifera</taxon>
        <taxon>Eurotatoria</taxon>
        <taxon>Bdelloidea</taxon>
        <taxon>Adinetida</taxon>
        <taxon>Adinetidae</taxon>
        <taxon>Adineta</taxon>
    </lineage>
</organism>
<feature type="region of interest" description="Disordered" evidence="1">
    <location>
        <begin position="70"/>
        <end position="91"/>
    </location>
</feature>
<evidence type="ECO:0000256" key="1">
    <source>
        <dbReference type="SAM" id="MobiDB-lite"/>
    </source>
</evidence>
<feature type="non-terminal residue" evidence="2">
    <location>
        <position position="315"/>
    </location>
</feature>
<feature type="non-terminal residue" evidence="2">
    <location>
        <position position="1"/>
    </location>
</feature>
<dbReference type="AlphaFoldDB" id="A0A816HI58"/>
<feature type="region of interest" description="Disordered" evidence="1">
    <location>
        <begin position="155"/>
        <end position="182"/>
    </location>
</feature>
<dbReference type="Proteomes" id="UP000663828">
    <property type="component" value="Unassembled WGS sequence"/>
</dbReference>